<dbReference type="CDD" id="cd04179">
    <property type="entry name" value="DPM_DPG-synthase_like"/>
    <property type="match status" value="1"/>
</dbReference>
<evidence type="ECO:0000313" key="4">
    <source>
        <dbReference type="Proteomes" id="UP000758168"/>
    </source>
</evidence>
<dbReference type="PANTHER" id="PTHR48090:SF7">
    <property type="entry name" value="RFBJ PROTEIN"/>
    <property type="match status" value="1"/>
</dbReference>
<protein>
    <submittedName>
        <fullName evidence="3">Glycosyltransferase involved in cell wall biosynthesis</fullName>
    </submittedName>
</protein>
<dbReference type="RefSeq" id="WP_210059219.1">
    <property type="nucleotide sequence ID" value="NZ_BAAAMH010000035.1"/>
</dbReference>
<dbReference type="Pfam" id="PF00535">
    <property type="entry name" value="Glycos_transf_2"/>
    <property type="match status" value="1"/>
</dbReference>
<gene>
    <name evidence="3" type="ORF">JOF54_004058</name>
</gene>
<accession>A0ABS4ZDR4</accession>
<evidence type="ECO:0000313" key="3">
    <source>
        <dbReference type="EMBL" id="MBP2419136.1"/>
    </source>
</evidence>
<dbReference type="EMBL" id="JAGIOB010000001">
    <property type="protein sequence ID" value="MBP2419136.1"/>
    <property type="molecule type" value="Genomic_DNA"/>
</dbReference>
<dbReference type="InterPro" id="IPR001173">
    <property type="entry name" value="Glyco_trans_2-like"/>
</dbReference>
<evidence type="ECO:0000259" key="2">
    <source>
        <dbReference type="Pfam" id="PF00535"/>
    </source>
</evidence>
<keyword evidence="4" id="KW-1185">Reference proteome</keyword>
<dbReference type="Gene3D" id="3.90.550.10">
    <property type="entry name" value="Spore Coat Polysaccharide Biosynthesis Protein SpsA, Chain A"/>
    <property type="match status" value="1"/>
</dbReference>
<dbReference type="Proteomes" id="UP000758168">
    <property type="component" value="Unassembled WGS sequence"/>
</dbReference>
<comment type="caution">
    <text evidence="3">The sequence shown here is derived from an EMBL/GenBank/DDBJ whole genome shotgun (WGS) entry which is preliminary data.</text>
</comment>
<reference evidence="3 4" key="1">
    <citation type="submission" date="2021-03" db="EMBL/GenBank/DDBJ databases">
        <title>Sequencing the genomes of 1000 actinobacteria strains.</title>
        <authorList>
            <person name="Klenk H.-P."/>
        </authorList>
    </citation>
    <scope>NUCLEOTIDE SEQUENCE [LARGE SCALE GENOMIC DNA]</scope>
    <source>
        <strain evidence="3 4">DSM 12936</strain>
    </source>
</reference>
<dbReference type="InterPro" id="IPR029044">
    <property type="entry name" value="Nucleotide-diphossugar_trans"/>
</dbReference>
<dbReference type="PANTHER" id="PTHR48090">
    <property type="entry name" value="UNDECAPRENYL-PHOSPHATE 4-DEOXY-4-FORMAMIDO-L-ARABINOSE TRANSFERASE-RELATED"/>
    <property type="match status" value="1"/>
</dbReference>
<feature type="domain" description="Glycosyltransferase 2-like" evidence="2">
    <location>
        <begin position="5"/>
        <end position="150"/>
    </location>
</feature>
<organism evidence="3 4">
    <name type="scientific">Microlunatus capsulatus</name>
    <dbReference type="NCBI Taxonomy" id="99117"/>
    <lineage>
        <taxon>Bacteria</taxon>
        <taxon>Bacillati</taxon>
        <taxon>Actinomycetota</taxon>
        <taxon>Actinomycetes</taxon>
        <taxon>Propionibacteriales</taxon>
        <taxon>Propionibacteriaceae</taxon>
        <taxon>Microlunatus</taxon>
    </lineage>
</organism>
<dbReference type="InterPro" id="IPR050256">
    <property type="entry name" value="Glycosyltransferase_2"/>
</dbReference>
<proteinExistence type="inferred from homology"/>
<name>A0ABS4ZDR4_9ACTN</name>
<dbReference type="SUPFAM" id="SSF53448">
    <property type="entry name" value="Nucleotide-diphospho-sugar transferases"/>
    <property type="match status" value="1"/>
</dbReference>
<comment type="similarity">
    <text evidence="1">Belongs to the glycosyltransferase 2 family.</text>
</comment>
<evidence type="ECO:0000256" key="1">
    <source>
        <dbReference type="ARBA" id="ARBA00006739"/>
    </source>
</evidence>
<sequence>MSVDVILPCLDESEALPWVLGRIPAGMRALVVDNGSRDDSVATARRLGAEVVLAPVRGYGAACAAGLGHSRADVVVTLDCDGSVDPDELPALVAPVLDDELDLVIGRRVPVGRAAYPLHLRFANRELARRLSRRTGVTIQDCGPVRVGRRQGLLDLDVLDQRSGYPAETVVKAAAAGYRIGQLPVSYRVRTGRSKVTGTPLGIWRAVRDSSAALR</sequence>